<dbReference type="InterPro" id="IPR004827">
    <property type="entry name" value="bZIP"/>
</dbReference>
<feature type="region of interest" description="Disordered" evidence="3">
    <location>
        <begin position="81"/>
        <end position="115"/>
    </location>
</feature>
<dbReference type="PANTHER" id="PTHR40621:SF6">
    <property type="entry name" value="AP-1-LIKE TRANSCRIPTION FACTOR YAP1-RELATED"/>
    <property type="match status" value="1"/>
</dbReference>
<dbReference type="CDD" id="cd14688">
    <property type="entry name" value="bZIP_YAP"/>
    <property type="match status" value="1"/>
</dbReference>
<feature type="compositionally biased region" description="Low complexity" evidence="3">
    <location>
        <begin position="151"/>
        <end position="173"/>
    </location>
</feature>
<dbReference type="AlphaFoldDB" id="A0A0C2FRF1"/>
<dbReference type="GO" id="GO:0000976">
    <property type="term" value="F:transcription cis-regulatory region binding"/>
    <property type="evidence" value="ECO:0007669"/>
    <property type="project" value="InterPro"/>
</dbReference>
<gene>
    <name evidence="5" type="ORF">SPBR_04280</name>
</gene>
<keyword evidence="6" id="KW-1185">Reference proteome</keyword>
<evidence type="ECO:0000256" key="1">
    <source>
        <dbReference type="ARBA" id="ARBA00004123"/>
    </source>
</evidence>
<comment type="caution">
    <text evidence="5">The sequence shown here is derived from an EMBL/GenBank/DDBJ whole genome shotgun (WGS) entry which is preliminary data.</text>
</comment>
<dbReference type="GO" id="GO:0001228">
    <property type="term" value="F:DNA-binding transcription activator activity, RNA polymerase II-specific"/>
    <property type="evidence" value="ECO:0007669"/>
    <property type="project" value="TreeGrafter"/>
</dbReference>
<dbReference type="InterPro" id="IPR050936">
    <property type="entry name" value="AP-1-like"/>
</dbReference>
<dbReference type="GeneID" id="63677484"/>
<accession>A0A0C2FRF1</accession>
<feature type="domain" description="BZIP" evidence="4">
    <location>
        <begin position="14"/>
        <end position="78"/>
    </location>
</feature>
<dbReference type="OrthoDB" id="2590011at2759"/>
<dbReference type="InterPro" id="IPR046347">
    <property type="entry name" value="bZIP_sf"/>
</dbReference>
<comment type="subcellular location">
    <subcellularLocation>
        <location evidence="1">Nucleus</location>
    </subcellularLocation>
</comment>
<dbReference type="SMART" id="SM00338">
    <property type="entry name" value="BRLZ"/>
    <property type="match status" value="1"/>
</dbReference>
<protein>
    <recommendedName>
        <fullName evidence="4">BZIP domain-containing protein</fullName>
    </recommendedName>
</protein>
<dbReference type="VEuPathDB" id="FungiDB:SPBR_04280"/>
<dbReference type="EMBL" id="AWTV01000005">
    <property type="protein sequence ID" value="KIH93593.1"/>
    <property type="molecule type" value="Genomic_DNA"/>
</dbReference>
<reference evidence="5 6" key="1">
    <citation type="journal article" date="2014" name="BMC Genomics">
        <title>Comparative genomics of the major fungal agents of human and animal Sporotrichosis: Sporothrix schenckii and Sporothrix brasiliensis.</title>
        <authorList>
            <person name="Teixeira M.M."/>
            <person name="de Almeida L.G."/>
            <person name="Kubitschek-Barreira P."/>
            <person name="Alves F.L."/>
            <person name="Kioshima E.S."/>
            <person name="Abadio A.K."/>
            <person name="Fernandes L."/>
            <person name="Derengowski L.S."/>
            <person name="Ferreira K.S."/>
            <person name="Souza R.C."/>
            <person name="Ruiz J.C."/>
            <person name="de Andrade N.C."/>
            <person name="Paes H.C."/>
            <person name="Nicola A.M."/>
            <person name="Albuquerque P."/>
            <person name="Gerber A.L."/>
            <person name="Martins V.P."/>
            <person name="Peconick L.D."/>
            <person name="Neto A.V."/>
            <person name="Chaucanez C.B."/>
            <person name="Silva P.A."/>
            <person name="Cunha O.L."/>
            <person name="de Oliveira F.F."/>
            <person name="dos Santos T.C."/>
            <person name="Barros A.L."/>
            <person name="Soares M.A."/>
            <person name="de Oliveira L.M."/>
            <person name="Marini M.M."/>
            <person name="Villalobos-Duno H."/>
            <person name="Cunha M.M."/>
            <person name="de Hoog S."/>
            <person name="da Silveira J.F."/>
            <person name="Henrissat B."/>
            <person name="Nino-Vega G.A."/>
            <person name="Cisalpino P.S."/>
            <person name="Mora-Montes H.M."/>
            <person name="Almeida S.R."/>
            <person name="Stajich J.E."/>
            <person name="Lopes-Bezerra L.M."/>
            <person name="Vasconcelos A.T."/>
            <person name="Felipe M.S."/>
        </authorList>
    </citation>
    <scope>NUCLEOTIDE SEQUENCE [LARGE SCALE GENOMIC DNA]</scope>
    <source>
        <strain evidence="5 6">5110</strain>
    </source>
</reference>
<dbReference type="PANTHER" id="PTHR40621">
    <property type="entry name" value="TRANSCRIPTION FACTOR KAPC-RELATED"/>
    <property type="match status" value="1"/>
</dbReference>
<feature type="region of interest" description="Disordered" evidence="3">
    <location>
        <begin position="9"/>
        <end position="38"/>
    </location>
</feature>
<evidence type="ECO:0000313" key="6">
    <source>
        <dbReference type="Proteomes" id="UP000031575"/>
    </source>
</evidence>
<evidence type="ECO:0000259" key="4">
    <source>
        <dbReference type="SMART" id="SM00338"/>
    </source>
</evidence>
<dbReference type="Gene3D" id="1.20.5.170">
    <property type="match status" value="1"/>
</dbReference>
<dbReference type="Proteomes" id="UP000031575">
    <property type="component" value="Unassembled WGS sequence"/>
</dbReference>
<name>A0A0C2FRF1_9PEZI</name>
<feature type="compositionally biased region" description="Basic and acidic residues" evidence="3">
    <location>
        <begin position="91"/>
        <end position="112"/>
    </location>
</feature>
<proteinExistence type="predicted"/>
<organism evidence="5 6">
    <name type="scientific">Sporothrix brasiliensis 5110</name>
    <dbReference type="NCBI Taxonomy" id="1398154"/>
    <lineage>
        <taxon>Eukaryota</taxon>
        <taxon>Fungi</taxon>
        <taxon>Dikarya</taxon>
        <taxon>Ascomycota</taxon>
        <taxon>Pezizomycotina</taxon>
        <taxon>Sordariomycetes</taxon>
        <taxon>Sordariomycetidae</taxon>
        <taxon>Ophiostomatales</taxon>
        <taxon>Ophiostomataceae</taxon>
        <taxon>Sporothrix</taxon>
    </lineage>
</organism>
<evidence type="ECO:0000313" key="5">
    <source>
        <dbReference type="EMBL" id="KIH93593.1"/>
    </source>
</evidence>
<keyword evidence="2" id="KW-0539">Nucleus</keyword>
<feature type="region of interest" description="Disordered" evidence="3">
    <location>
        <begin position="149"/>
        <end position="178"/>
    </location>
</feature>
<sequence length="325" mass="35134">MPRNIFRVFNPNATPEDRAEKRRAQLRQAQQTYRERKDRYTKALEAEIADGRAREAHLVQENERLHDTVKELRAALALARGQANGHGQGHQGHDHGHDHGHDQRHDHGHDLGYDFNSLSPWSAQLEPPTPLAKDSQYVKGHANSYSPAMLPSPVSASDASAPAPAPPSDTSVVGWSPTPSAAARVGDLDPTDVGMEFVLTLEQPCLAHLHGDPASPLESNNHALTVSSKLCAYASTTTPSPQTTPHNILEAMLRLSPALGVPDTSLTPVQAWHRVSAQPQFARLELGTLQALATTLRGLVQCHGFGAVIAQDVFADRVEALLVGS</sequence>
<evidence type="ECO:0000256" key="3">
    <source>
        <dbReference type="SAM" id="MobiDB-lite"/>
    </source>
</evidence>
<dbReference type="GO" id="GO:0090575">
    <property type="term" value="C:RNA polymerase II transcription regulator complex"/>
    <property type="evidence" value="ECO:0007669"/>
    <property type="project" value="TreeGrafter"/>
</dbReference>
<dbReference type="SUPFAM" id="SSF57959">
    <property type="entry name" value="Leucine zipper domain"/>
    <property type="match status" value="1"/>
</dbReference>
<evidence type="ECO:0000256" key="2">
    <source>
        <dbReference type="ARBA" id="ARBA00023242"/>
    </source>
</evidence>
<dbReference type="RefSeq" id="XP_040621603.1">
    <property type="nucleotide sequence ID" value="XM_040762563.1"/>
</dbReference>
<dbReference type="HOGENOM" id="CLU_036934_0_0_1"/>